<feature type="domain" description="DUF5710" evidence="1">
    <location>
        <begin position="28"/>
        <end position="70"/>
    </location>
</feature>
<dbReference type="Pfam" id="PF18974">
    <property type="entry name" value="DUF5710"/>
    <property type="match status" value="1"/>
</dbReference>
<comment type="caution">
    <text evidence="2">The sequence shown here is derived from an EMBL/GenBank/DDBJ whole genome shotgun (WGS) entry which is preliminary data.</text>
</comment>
<reference evidence="2" key="1">
    <citation type="submission" date="2021-02" db="EMBL/GenBank/DDBJ databases">
        <authorList>
            <person name="Nowell W R."/>
        </authorList>
    </citation>
    <scope>NUCLEOTIDE SEQUENCE</scope>
</reference>
<accession>A0A816ZXW1</accession>
<sequence>MKYFFKIVEDIFLSTKARNIAIDRPKNTYLEVPYSQKNLAKTHGARWDSTKKKWFISNNLDITLFEQWLPCKKANFRAEYFYFAQTSTCCYKCCKDTQVSAIILLEGFEAVDEQAIDDLEAREDSVEITPFCSQDYLSLVSYITYISPEALDEIDKFTNYIFFQKSYSSATGYSYYRSLCQHCNSAQGDNYIISEYNSAFFFIDVDKFTKIKFYKINKYIEVCAGSNSIGYSSDNQFRRSNIYNNSKL</sequence>
<evidence type="ECO:0000313" key="3">
    <source>
        <dbReference type="Proteomes" id="UP000663887"/>
    </source>
</evidence>
<dbReference type="AlphaFoldDB" id="A0A816ZXW1"/>
<gene>
    <name evidence="2" type="ORF">XDN619_LOCUS34419</name>
</gene>
<evidence type="ECO:0000313" key="2">
    <source>
        <dbReference type="EMBL" id="CAF2232832.1"/>
    </source>
</evidence>
<name>A0A816ZXW1_9BILA</name>
<dbReference type="EMBL" id="CAJNRG010017537">
    <property type="protein sequence ID" value="CAF2232832.1"/>
    <property type="molecule type" value="Genomic_DNA"/>
</dbReference>
<proteinExistence type="predicted"/>
<protein>
    <recommendedName>
        <fullName evidence="1">DUF5710 domain-containing protein</fullName>
    </recommendedName>
</protein>
<dbReference type="InterPro" id="IPR043764">
    <property type="entry name" value="DUF5710"/>
</dbReference>
<dbReference type="Proteomes" id="UP000663887">
    <property type="component" value="Unassembled WGS sequence"/>
</dbReference>
<organism evidence="2 3">
    <name type="scientific">Rotaria magnacalcarata</name>
    <dbReference type="NCBI Taxonomy" id="392030"/>
    <lineage>
        <taxon>Eukaryota</taxon>
        <taxon>Metazoa</taxon>
        <taxon>Spiralia</taxon>
        <taxon>Gnathifera</taxon>
        <taxon>Rotifera</taxon>
        <taxon>Eurotatoria</taxon>
        <taxon>Bdelloidea</taxon>
        <taxon>Philodinida</taxon>
        <taxon>Philodinidae</taxon>
        <taxon>Rotaria</taxon>
    </lineage>
</organism>
<evidence type="ECO:0000259" key="1">
    <source>
        <dbReference type="Pfam" id="PF18974"/>
    </source>
</evidence>